<dbReference type="GO" id="GO:0003723">
    <property type="term" value="F:RNA binding"/>
    <property type="evidence" value="ECO:0007669"/>
    <property type="project" value="InterPro"/>
</dbReference>
<feature type="repeat" description="PPR" evidence="2">
    <location>
        <begin position="215"/>
        <end position="245"/>
    </location>
</feature>
<dbReference type="InterPro" id="IPR032867">
    <property type="entry name" value="DYW_dom"/>
</dbReference>
<dbReference type="FunFam" id="1.25.40.10:FF:000366">
    <property type="entry name" value="Pentatricopeptide (PPR) repeat-containing protein"/>
    <property type="match status" value="1"/>
</dbReference>
<protein>
    <recommendedName>
        <fullName evidence="3">DYW domain-containing protein</fullName>
    </recommendedName>
</protein>
<dbReference type="Pfam" id="PF14432">
    <property type="entry name" value="DYW_deaminase"/>
    <property type="match status" value="1"/>
</dbReference>
<feature type="domain" description="DYW" evidence="3">
    <location>
        <begin position="461"/>
        <end position="553"/>
    </location>
</feature>
<dbReference type="InterPro" id="IPR046848">
    <property type="entry name" value="E_motif"/>
</dbReference>
<evidence type="ECO:0000313" key="5">
    <source>
        <dbReference type="Proteomes" id="UP000824469"/>
    </source>
</evidence>
<comment type="caution">
    <text evidence="4">The sequence shown here is derived from an EMBL/GenBank/DDBJ whole genome shotgun (WGS) entry which is preliminary data.</text>
</comment>
<dbReference type="PANTHER" id="PTHR47926">
    <property type="entry name" value="PENTATRICOPEPTIDE REPEAT-CONTAINING PROTEIN"/>
    <property type="match status" value="1"/>
</dbReference>
<dbReference type="Pfam" id="PF20430">
    <property type="entry name" value="Eplus_motif"/>
    <property type="match status" value="1"/>
</dbReference>
<keyword evidence="5" id="KW-1185">Reference proteome</keyword>
<keyword evidence="1" id="KW-0677">Repeat</keyword>
<dbReference type="InterPro" id="IPR011990">
    <property type="entry name" value="TPR-like_helical_dom_sf"/>
</dbReference>
<dbReference type="FunFam" id="1.25.40.10:FF:000031">
    <property type="entry name" value="Pentatricopeptide repeat-containing protein mitochondrial"/>
    <property type="match status" value="1"/>
</dbReference>
<evidence type="ECO:0000256" key="1">
    <source>
        <dbReference type="ARBA" id="ARBA00022737"/>
    </source>
</evidence>
<dbReference type="InterPro" id="IPR046960">
    <property type="entry name" value="PPR_At4g14850-like_plant"/>
</dbReference>
<dbReference type="PROSITE" id="PS51375">
    <property type="entry name" value="PPR"/>
    <property type="match status" value="6"/>
</dbReference>
<sequence length="553" mass="62139">DAWKVFDKMPTRIASSWNTMITGYSKWGKIKDARELFDKMPERDSVSWNTMIAGYAGEGHGKEALKLFEQMHKTGLEMNEFTYGSVLSVSASVLELDSCRHIHALVIKTEFQSSVIVGSALLDAYSKSGYTEDARRVFDKMPERNLVSWTAMISGYAQNGYFEAALKVFCHMLAAEIDPNEFTFATVLSSCASLPALELGKQVHVHVIRNGFESNIFVGSALLDMYAKCGSIKNARQVFDQMPRRDDVLWNVMISGYGQNGSAEDTLKIFEQMLQAGIKPDCITFIGVLSACSHTGLVDKGFYYFNSMSRDYSITPMTDHYACIIDLVGRAGRLDLAEEFLNKMPIEPDAIVWSALLGACRIHGNIELGIRAAESLLKLEPQNAGIHVLLSNMYASAGRWDDVARVRKLMNERRVKKEPGCSWIEVKGRVHAFIAEDRSHPQVKEIYDTLDRLAAQMKIAGYIPNTNFVLHDVEEEQKKQVICYHSEKLAVAFGIISTPAEATIRIVKNLRICGDCHVAIKFISKIVKREIVVRDASRYHHFKDCQCSCGDYW</sequence>
<feature type="repeat" description="PPR" evidence="2">
    <location>
        <begin position="44"/>
        <end position="78"/>
    </location>
</feature>
<accession>A0AA38KVC3</accession>
<dbReference type="EMBL" id="JAHRHJ020000008">
    <property type="protein sequence ID" value="KAH9306155.1"/>
    <property type="molecule type" value="Genomic_DNA"/>
</dbReference>
<feature type="repeat" description="PPR" evidence="2">
    <location>
        <begin position="13"/>
        <end position="43"/>
    </location>
</feature>
<feature type="repeat" description="PPR" evidence="2">
    <location>
        <begin position="246"/>
        <end position="280"/>
    </location>
</feature>
<dbReference type="GO" id="GO:0008270">
    <property type="term" value="F:zinc ion binding"/>
    <property type="evidence" value="ECO:0007669"/>
    <property type="project" value="InterPro"/>
</dbReference>
<dbReference type="Pfam" id="PF13041">
    <property type="entry name" value="PPR_2"/>
    <property type="match status" value="3"/>
</dbReference>
<dbReference type="GO" id="GO:0048731">
    <property type="term" value="P:system development"/>
    <property type="evidence" value="ECO:0007669"/>
    <property type="project" value="UniProtKB-ARBA"/>
</dbReference>
<dbReference type="GO" id="GO:0009451">
    <property type="term" value="P:RNA modification"/>
    <property type="evidence" value="ECO:0007669"/>
    <property type="project" value="InterPro"/>
</dbReference>
<evidence type="ECO:0000256" key="2">
    <source>
        <dbReference type="PROSITE-ProRule" id="PRU00708"/>
    </source>
</evidence>
<dbReference type="Pfam" id="PF20431">
    <property type="entry name" value="E_motif"/>
    <property type="match status" value="1"/>
</dbReference>
<dbReference type="FunFam" id="1.25.40.10:FF:000073">
    <property type="entry name" value="Pentatricopeptide repeat-containing protein chloroplastic"/>
    <property type="match status" value="1"/>
</dbReference>
<feature type="repeat" description="PPR" evidence="2">
    <location>
        <begin position="114"/>
        <end position="144"/>
    </location>
</feature>
<feature type="non-terminal residue" evidence="4">
    <location>
        <position position="553"/>
    </location>
</feature>
<dbReference type="FunFam" id="1.25.40.10:FF:000125">
    <property type="entry name" value="Pentatricopeptide repeat-containing protein"/>
    <property type="match status" value="1"/>
</dbReference>
<dbReference type="Proteomes" id="UP000824469">
    <property type="component" value="Unassembled WGS sequence"/>
</dbReference>
<name>A0AA38KVC3_TAXCH</name>
<dbReference type="AlphaFoldDB" id="A0AA38KVC3"/>
<dbReference type="Pfam" id="PF01535">
    <property type="entry name" value="PPR"/>
    <property type="match status" value="3"/>
</dbReference>
<dbReference type="InterPro" id="IPR046849">
    <property type="entry name" value="E2_motif"/>
</dbReference>
<feature type="repeat" description="PPR" evidence="2">
    <location>
        <begin position="145"/>
        <end position="179"/>
    </location>
</feature>
<evidence type="ECO:0000313" key="4">
    <source>
        <dbReference type="EMBL" id="KAH9306155.1"/>
    </source>
</evidence>
<dbReference type="NCBIfam" id="TIGR00756">
    <property type="entry name" value="PPR"/>
    <property type="match status" value="5"/>
</dbReference>
<reference evidence="4 5" key="1">
    <citation type="journal article" date="2021" name="Nat. Plants">
        <title>The Taxus genome provides insights into paclitaxel biosynthesis.</title>
        <authorList>
            <person name="Xiong X."/>
            <person name="Gou J."/>
            <person name="Liao Q."/>
            <person name="Li Y."/>
            <person name="Zhou Q."/>
            <person name="Bi G."/>
            <person name="Li C."/>
            <person name="Du R."/>
            <person name="Wang X."/>
            <person name="Sun T."/>
            <person name="Guo L."/>
            <person name="Liang H."/>
            <person name="Lu P."/>
            <person name="Wu Y."/>
            <person name="Zhang Z."/>
            <person name="Ro D.K."/>
            <person name="Shang Y."/>
            <person name="Huang S."/>
            <person name="Yan J."/>
        </authorList>
    </citation>
    <scope>NUCLEOTIDE SEQUENCE [LARGE SCALE GENOMIC DNA]</scope>
    <source>
        <strain evidence="4">Ta-2019</strain>
    </source>
</reference>
<gene>
    <name evidence="4" type="ORF">KI387_010559</name>
</gene>
<organism evidence="4 5">
    <name type="scientific">Taxus chinensis</name>
    <name type="common">Chinese yew</name>
    <name type="synonym">Taxus wallichiana var. chinensis</name>
    <dbReference type="NCBI Taxonomy" id="29808"/>
    <lineage>
        <taxon>Eukaryota</taxon>
        <taxon>Viridiplantae</taxon>
        <taxon>Streptophyta</taxon>
        <taxon>Embryophyta</taxon>
        <taxon>Tracheophyta</taxon>
        <taxon>Spermatophyta</taxon>
        <taxon>Pinopsida</taxon>
        <taxon>Pinidae</taxon>
        <taxon>Conifers II</taxon>
        <taxon>Cupressales</taxon>
        <taxon>Taxaceae</taxon>
        <taxon>Taxus</taxon>
    </lineage>
</organism>
<dbReference type="Gene3D" id="1.25.40.10">
    <property type="entry name" value="Tetratricopeptide repeat domain"/>
    <property type="match status" value="4"/>
</dbReference>
<dbReference type="PANTHER" id="PTHR47926:SF533">
    <property type="entry name" value="DYW DOMAIN-CONTAINING PROTEIN"/>
    <property type="match status" value="1"/>
</dbReference>
<evidence type="ECO:0000259" key="3">
    <source>
        <dbReference type="Pfam" id="PF14432"/>
    </source>
</evidence>
<dbReference type="SUPFAM" id="SSF48452">
    <property type="entry name" value="TPR-like"/>
    <property type="match status" value="1"/>
</dbReference>
<dbReference type="InterPro" id="IPR002885">
    <property type="entry name" value="PPR_rpt"/>
</dbReference>
<proteinExistence type="predicted"/>
<dbReference type="OMA" id="SENCNIA"/>